<feature type="transmembrane region" description="Helical" evidence="1">
    <location>
        <begin position="208"/>
        <end position="226"/>
    </location>
</feature>
<dbReference type="Proteomes" id="UP000063429">
    <property type="component" value="Chromosome"/>
</dbReference>
<dbReference type="PANTHER" id="PTHR42208:SF1">
    <property type="entry name" value="HEAVY METAL TRANSPORTER"/>
    <property type="match status" value="1"/>
</dbReference>
<organism evidence="3 4">
    <name type="scientific">Herbaspirillum hiltneri N3</name>
    <dbReference type="NCBI Taxonomy" id="1262470"/>
    <lineage>
        <taxon>Bacteria</taxon>
        <taxon>Pseudomonadati</taxon>
        <taxon>Pseudomonadota</taxon>
        <taxon>Betaproteobacteria</taxon>
        <taxon>Burkholderiales</taxon>
        <taxon>Oxalobacteraceae</taxon>
        <taxon>Herbaspirillum</taxon>
    </lineage>
</organism>
<protein>
    <submittedName>
        <fullName evidence="3">Cytochrome biogenesis protein</fullName>
    </submittedName>
</protein>
<dbReference type="InterPro" id="IPR039447">
    <property type="entry name" value="UreH-like_TM_dom"/>
</dbReference>
<feature type="transmembrane region" description="Helical" evidence="1">
    <location>
        <begin position="176"/>
        <end position="196"/>
    </location>
</feature>
<evidence type="ECO:0000256" key="1">
    <source>
        <dbReference type="SAM" id="Phobius"/>
    </source>
</evidence>
<accession>A0ABN4I2G8</accession>
<feature type="transmembrane region" description="Helical" evidence="1">
    <location>
        <begin position="144"/>
        <end position="164"/>
    </location>
</feature>
<evidence type="ECO:0000313" key="4">
    <source>
        <dbReference type="Proteomes" id="UP000063429"/>
    </source>
</evidence>
<keyword evidence="1" id="KW-0812">Transmembrane</keyword>
<reference evidence="4" key="1">
    <citation type="journal article" date="2015" name="Genome Announc.">
        <title>Complete Genome Sequence of Herbaspirillum hiltneri N3 (DSM 17495), Isolated from Surface-Sterilized Wheat Roots.</title>
        <authorList>
            <person name="Guizelini D."/>
            <person name="Saizaki P.M."/>
            <person name="Coimbra N.A."/>
            <person name="Weiss V.A."/>
            <person name="Faoro H."/>
            <person name="Sfeir M.Z."/>
            <person name="Baura V.A."/>
            <person name="Monteiro R.A."/>
            <person name="Chubatsu L.S."/>
            <person name="Souza E.M."/>
            <person name="Cruz L.M."/>
            <person name="Pedrosa F.O."/>
            <person name="Raittz R.T."/>
            <person name="Marchaukoski J.N."/>
            <person name="Steffens M.B."/>
        </authorList>
    </citation>
    <scope>NUCLEOTIDE SEQUENCE [LARGE SCALE GENOMIC DNA]</scope>
    <source>
        <strain evidence="4">N3</strain>
    </source>
</reference>
<keyword evidence="4" id="KW-1185">Reference proteome</keyword>
<feature type="domain" description="Urease accessory protein UreH-like transmembrane" evidence="2">
    <location>
        <begin position="1"/>
        <end position="222"/>
    </location>
</feature>
<proteinExistence type="predicted"/>
<feature type="transmembrane region" description="Helical" evidence="1">
    <location>
        <begin position="90"/>
        <end position="108"/>
    </location>
</feature>
<dbReference type="Pfam" id="PF13386">
    <property type="entry name" value="DsbD_2"/>
    <property type="match status" value="1"/>
</dbReference>
<keyword evidence="1" id="KW-1133">Transmembrane helix</keyword>
<dbReference type="EMBL" id="CP011409">
    <property type="protein sequence ID" value="AKZ65340.1"/>
    <property type="molecule type" value="Genomic_DNA"/>
</dbReference>
<sequence length="259" mass="26850">MIGLLGSVHCIGMCGGIVGAFSMAPATVRAKPFPVAVAVNVMRSEASGAVLLRTLSYNVGRIGSYAVAGALAGSLAGGAHLMADMLAWQTGVYVLAQLMLVALGLYLMDAWRGLARMEKFGHLLWKRLQPLTGLLLPLDSPFKLVLAGALWGWLPCGMVYSVLLTAMLSGSAASGAVVMLAFGLGTLPVLLAAGMFGAQLRSVLQRRSVRVASGMVVLLFGVLGLLRANHGLTPDWLAALCVTPASLAHPAAEFAVGRP</sequence>
<name>A0ABN4I2G8_9BURK</name>
<gene>
    <name evidence="3" type="ORF">F506_12715</name>
</gene>
<dbReference type="PANTHER" id="PTHR42208">
    <property type="entry name" value="HEAVY METAL TRANSPORTER-RELATED"/>
    <property type="match status" value="1"/>
</dbReference>
<keyword evidence="1" id="KW-0472">Membrane</keyword>
<evidence type="ECO:0000259" key="2">
    <source>
        <dbReference type="Pfam" id="PF13386"/>
    </source>
</evidence>
<evidence type="ECO:0000313" key="3">
    <source>
        <dbReference type="EMBL" id="AKZ65340.1"/>
    </source>
</evidence>